<proteinExistence type="predicted"/>
<dbReference type="GO" id="GO:0006364">
    <property type="term" value="P:rRNA processing"/>
    <property type="evidence" value="ECO:0007669"/>
    <property type="project" value="TreeGrafter"/>
</dbReference>
<keyword evidence="2" id="KW-0479">Metal-binding</keyword>
<evidence type="ECO:0000256" key="3">
    <source>
        <dbReference type="ARBA" id="ARBA00022737"/>
    </source>
</evidence>
<feature type="compositionally biased region" description="Polar residues" evidence="8">
    <location>
        <begin position="207"/>
        <end position="217"/>
    </location>
</feature>
<keyword evidence="11" id="KW-1185">Reference proteome</keyword>
<reference evidence="10 11" key="1">
    <citation type="submission" date="2015-03" db="EMBL/GenBank/DDBJ databases">
        <authorList>
            <person name="Radwan O."/>
            <person name="Al-Naeli F.A."/>
            <person name="Rendon G.A."/>
            <person name="Fields C."/>
        </authorList>
    </citation>
    <scope>NUCLEOTIDE SEQUENCE [LARGE SCALE GENOMIC DNA]</scope>
    <source>
        <strain evidence="10">CR-DP1</strain>
    </source>
</reference>
<dbReference type="PANTHER" id="PTHR13100:SF10">
    <property type="entry name" value="CELL GROWTH-REGULATING NUCLEOLAR PROTEIN"/>
    <property type="match status" value="1"/>
</dbReference>
<name>A0A0F4ZDT5_9PEZI</name>
<keyword evidence="6" id="KW-0539">Nucleus</keyword>
<sequence>MSHETRNCGDVLTKKKLDPHVNRCRGAYFTCVDCMTTFDGYDYRYHTSCMTEEQKYQGSLYKNKNKKQRLNHATDVSTPARIPPAVPDAPVTTTNNNSQKNGSDKMTAAEIPPRAPSPPLGHSMDASIGPNVFDYYVGQATPAVSTIGRELVHTQQHSDDDVHSVIAKPAAPASPKTKSRHSDKKRKSLHVNVPDNSTTARPGLHTGLTSGLNNMMVLSNMPPSPESSGADSSSRQPAGPIKKSKHKDPGFLEALTHAAVGKSKSSKSKSDKSKSKKSKSDKKASSSSAAASQRQRHHKKTATKLLEYNKTSDDKKVNDSSNSHVVLYDQNKAQAFLSIASTDSQHGYSFNKALKRYHREVGKNKSGSAKMLTEKELFKQLRVRVNERGEMVLFVQEKEE</sequence>
<dbReference type="Pfam" id="PF08790">
    <property type="entry name" value="zf-LYAR"/>
    <property type="match status" value="1"/>
</dbReference>
<evidence type="ECO:0000256" key="7">
    <source>
        <dbReference type="PROSITE-ProRule" id="PRU01145"/>
    </source>
</evidence>
<evidence type="ECO:0000256" key="5">
    <source>
        <dbReference type="ARBA" id="ARBA00022833"/>
    </source>
</evidence>
<evidence type="ECO:0000313" key="10">
    <source>
        <dbReference type="EMBL" id="KKA28642.1"/>
    </source>
</evidence>
<dbReference type="SUPFAM" id="SSF57667">
    <property type="entry name" value="beta-beta-alpha zinc fingers"/>
    <property type="match status" value="1"/>
</dbReference>
<feature type="region of interest" description="Disordered" evidence="8">
    <location>
        <begin position="63"/>
        <end position="125"/>
    </location>
</feature>
<evidence type="ECO:0000256" key="6">
    <source>
        <dbReference type="ARBA" id="ARBA00023242"/>
    </source>
</evidence>
<keyword evidence="3" id="KW-0677">Repeat</keyword>
<evidence type="ECO:0000256" key="1">
    <source>
        <dbReference type="ARBA" id="ARBA00004123"/>
    </source>
</evidence>
<dbReference type="GO" id="GO:0000122">
    <property type="term" value="P:negative regulation of transcription by RNA polymerase II"/>
    <property type="evidence" value="ECO:0007669"/>
    <property type="project" value="TreeGrafter"/>
</dbReference>
<evidence type="ECO:0000259" key="9">
    <source>
        <dbReference type="Pfam" id="PF08790"/>
    </source>
</evidence>
<comment type="caution">
    <text evidence="10">The sequence shown here is derived from an EMBL/GenBank/DDBJ whole genome shotgun (WGS) entry which is preliminary data.</text>
</comment>
<evidence type="ECO:0000313" key="11">
    <source>
        <dbReference type="Proteomes" id="UP000033483"/>
    </source>
</evidence>
<dbReference type="GO" id="GO:0008270">
    <property type="term" value="F:zinc ion binding"/>
    <property type="evidence" value="ECO:0007669"/>
    <property type="project" value="UniProtKB-KW"/>
</dbReference>
<dbReference type="InterPro" id="IPR039999">
    <property type="entry name" value="LYAR"/>
</dbReference>
<evidence type="ECO:0000256" key="2">
    <source>
        <dbReference type="ARBA" id="ARBA00022723"/>
    </source>
</evidence>
<feature type="compositionally biased region" description="Basic residues" evidence="8">
    <location>
        <begin position="177"/>
        <end position="189"/>
    </location>
</feature>
<dbReference type="EMBL" id="LAEV01001222">
    <property type="protein sequence ID" value="KKA28642.1"/>
    <property type="molecule type" value="Genomic_DNA"/>
</dbReference>
<dbReference type="Gene3D" id="3.30.1490.490">
    <property type="match status" value="1"/>
</dbReference>
<dbReference type="InterPro" id="IPR014898">
    <property type="entry name" value="Znf_C2H2_LYAR"/>
</dbReference>
<dbReference type="AlphaFoldDB" id="A0A0F4ZDT5"/>
<dbReference type="GO" id="GO:0005730">
    <property type="term" value="C:nucleolus"/>
    <property type="evidence" value="ECO:0007669"/>
    <property type="project" value="TreeGrafter"/>
</dbReference>
<evidence type="ECO:0000256" key="4">
    <source>
        <dbReference type="ARBA" id="ARBA00022771"/>
    </source>
</evidence>
<organism evidence="10 11">
    <name type="scientific">Thielaviopsis punctulata</name>
    <dbReference type="NCBI Taxonomy" id="72032"/>
    <lineage>
        <taxon>Eukaryota</taxon>
        <taxon>Fungi</taxon>
        <taxon>Dikarya</taxon>
        <taxon>Ascomycota</taxon>
        <taxon>Pezizomycotina</taxon>
        <taxon>Sordariomycetes</taxon>
        <taxon>Hypocreomycetidae</taxon>
        <taxon>Microascales</taxon>
        <taxon>Ceratocystidaceae</taxon>
        <taxon>Thielaviopsis</taxon>
    </lineage>
</organism>
<dbReference type="OrthoDB" id="21474at2759"/>
<protein>
    <recommendedName>
        <fullName evidence="9">Zinc finger C2H2 LYAR-type domain-containing protein</fullName>
    </recommendedName>
</protein>
<dbReference type="Proteomes" id="UP000033483">
    <property type="component" value="Unassembled WGS sequence"/>
</dbReference>
<comment type="subcellular location">
    <subcellularLocation>
        <location evidence="1">Nucleus</location>
    </subcellularLocation>
</comment>
<evidence type="ECO:0000256" key="8">
    <source>
        <dbReference type="SAM" id="MobiDB-lite"/>
    </source>
</evidence>
<dbReference type="GO" id="GO:0003677">
    <property type="term" value="F:DNA binding"/>
    <property type="evidence" value="ECO:0007669"/>
    <property type="project" value="InterPro"/>
</dbReference>
<feature type="region of interest" description="Disordered" evidence="8">
    <location>
        <begin position="169"/>
        <end position="320"/>
    </location>
</feature>
<dbReference type="PROSITE" id="PS51804">
    <property type="entry name" value="ZF_C2HC_LYAR"/>
    <property type="match status" value="1"/>
</dbReference>
<dbReference type="InterPro" id="IPR036236">
    <property type="entry name" value="Znf_C2H2_sf"/>
</dbReference>
<keyword evidence="5" id="KW-0862">Zinc</keyword>
<dbReference type="PANTHER" id="PTHR13100">
    <property type="entry name" value="CELL GROWTH-REGULATING NUCLEOLAR PROTEIN LYAR"/>
    <property type="match status" value="1"/>
</dbReference>
<feature type="domain" description="Zinc finger C2H2 LYAR-type" evidence="9">
    <location>
        <begin position="29"/>
        <end position="56"/>
    </location>
</feature>
<keyword evidence="4 7" id="KW-0863">Zinc-finger</keyword>
<accession>A0A0F4ZDT5</accession>
<gene>
    <name evidence="10" type="ORF">TD95_001876</name>
</gene>